<reference evidence="3" key="1">
    <citation type="submission" date="2011-12" db="EMBL/GenBank/DDBJ databases">
        <title>Complete sequence of Methanoregula formicicum SMSP.</title>
        <authorList>
            <person name="Lucas S."/>
            <person name="Han J."/>
            <person name="Lapidus A."/>
            <person name="Cheng J.-F."/>
            <person name="Goodwin L."/>
            <person name="Pitluck S."/>
            <person name="Peters L."/>
            <person name="Ovchinnikova G."/>
            <person name="Teshima H."/>
            <person name="Detter J.C."/>
            <person name="Han C."/>
            <person name="Tapia R."/>
            <person name="Land M."/>
            <person name="Hauser L."/>
            <person name="Kyrpides N."/>
            <person name="Ivanova N."/>
            <person name="Pagani I."/>
            <person name="Imachi H."/>
            <person name="Tamaki H."/>
            <person name="Sekiguchi Y."/>
            <person name="Kamagata Y."/>
            <person name="Cadillo-Quiroz H."/>
            <person name="Zinder S."/>
            <person name="Liu W.-T."/>
            <person name="Woyke T."/>
        </authorList>
    </citation>
    <scope>NUCLEOTIDE SEQUENCE [LARGE SCALE GENOMIC DNA]</scope>
    <source>
        <strain evidence="3">DSM 22288 / NBRC 105244 / SMSP</strain>
    </source>
</reference>
<evidence type="ECO:0000259" key="1">
    <source>
        <dbReference type="Pfam" id="PF01593"/>
    </source>
</evidence>
<proteinExistence type="predicted"/>
<dbReference type="InParanoid" id="L0HHE2"/>
<dbReference type="InterPro" id="IPR002937">
    <property type="entry name" value="Amino_oxidase"/>
</dbReference>
<evidence type="ECO:0000313" key="3">
    <source>
        <dbReference type="Proteomes" id="UP000010824"/>
    </source>
</evidence>
<dbReference type="STRING" id="593750.Metfor_1706"/>
<organism evidence="2 3">
    <name type="scientific">Methanoregula formicica (strain DSM 22288 / NBRC 105244 / SMSP)</name>
    <dbReference type="NCBI Taxonomy" id="593750"/>
    <lineage>
        <taxon>Archaea</taxon>
        <taxon>Methanobacteriati</taxon>
        <taxon>Methanobacteriota</taxon>
        <taxon>Stenosarchaea group</taxon>
        <taxon>Methanomicrobia</taxon>
        <taxon>Methanomicrobiales</taxon>
        <taxon>Methanoregulaceae</taxon>
        <taxon>Methanoregula</taxon>
    </lineage>
</organism>
<dbReference type="SUPFAM" id="SSF51905">
    <property type="entry name" value="FAD/NAD(P)-binding domain"/>
    <property type="match status" value="1"/>
</dbReference>
<dbReference type="GO" id="GO:0050660">
    <property type="term" value="F:flavin adenine dinucleotide binding"/>
    <property type="evidence" value="ECO:0007669"/>
    <property type="project" value="TreeGrafter"/>
</dbReference>
<dbReference type="Proteomes" id="UP000010824">
    <property type="component" value="Chromosome"/>
</dbReference>
<dbReference type="GO" id="GO:0008767">
    <property type="term" value="F:UDP-galactopyranose mutase activity"/>
    <property type="evidence" value="ECO:0007669"/>
    <property type="project" value="TreeGrafter"/>
</dbReference>
<dbReference type="RefSeq" id="WP_015285696.1">
    <property type="nucleotide sequence ID" value="NC_019943.1"/>
</dbReference>
<dbReference type="Gene3D" id="3.50.50.60">
    <property type="entry name" value="FAD/NAD(P)-binding domain"/>
    <property type="match status" value="1"/>
</dbReference>
<keyword evidence="3" id="KW-1185">Reference proteome</keyword>
<dbReference type="HOGENOM" id="CLU_026719_2_1_2"/>
<sequence length="447" mass="49628" precursor="true">MAGRLTYGAVTTAVLGGGLTGLTLARLLHERGEEVIVLEAEPEIGGLCRSVTRDGFTFDIGGSHIIFSRDAEVLAFMRRMIAGNEQRNNRNTKIFYKGSFVKYPFENGLSELPPEDRFLCINGFVQNLIAVEKGEVKEPGNFREWIYFTFGSGLAECYMVPYNEKIWKYPTEKMSLHWVDGRIPRPPVEDIIKSAIGIETEGYTHQAVFSYPLDGGIEALVRAIAKPVEKFIRTGFRVTSVKKTGTAWLVSNGIETIPADRIICTIPVQHLLPCLDHVPAEVQAACKALVYNSIACITIGIQGTLPPISWMYIPDKKLGMTNRLSFPSNFSRHAAPEGCSSILAEITYQPGDEVATLPDAALIGEATRMLEEMGFCTRDQVVFSAVERQPFAYVVYDLEYQKNIAIVKDYCTSAGIPLVGRFAQFEYLNMDGVIRSVFDFLGKDRTG</sequence>
<reference evidence="2 3" key="2">
    <citation type="journal article" date="2014" name="Genome Announc.">
        <title>Complete Genome Sequence of Methanoregula formicica SMSPT, a Mesophilic Hydrogenotrophic Methanogen Isolated from a Methanogenic Upflow Anaerobic Sludge Blanket Reactor.</title>
        <authorList>
            <person name="Yamamoto K."/>
            <person name="Tamaki H."/>
            <person name="Cadillo-Quiroz H."/>
            <person name="Imachi H."/>
            <person name="Kyrpides N."/>
            <person name="Woyke T."/>
            <person name="Goodwin L."/>
            <person name="Zinder S.H."/>
            <person name="Kamagata Y."/>
            <person name="Liu W.T."/>
        </authorList>
    </citation>
    <scope>NUCLEOTIDE SEQUENCE [LARGE SCALE GENOMIC DNA]</scope>
    <source>
        <strain evidence="3">DSM 22288 / NBRC 105244 / SMSP</strain>
    </source>
</reference>
<protein>
    <submittedName>
        <fullName evidence="2">Protoporphyrinogen oxidase</fullName>
    </submittedName>
</protein>
<dbReference type="eggNOG" id="arCOG01522">
    <property type="taxonomic scope" value="Archaea"/>
</dbReference>
<dbReference type="PANTHER" id="PTHR21197:SF0">
    <property type="entry name" value="UDP-GALACTOPYRANOSE MUTASE"/>
    <property type="match status" value="1"/>
</dbReference>
<dbReference type="EMBL" id="CP003167">
    <property type="protein sequence ID" value="AGB02733.1"/>
    <property type="molecule type" value="Genomic_DNA"/>
</dbReference>
<dbReference type="GO" id="GO:0005829">
    <property type="term" value="C:cytosol"/>
    <property type="evidence" value="ECO:0007669"/>
    <property type="project" value="TreeGrafter"/>
</dbReference>
<evidence type="ECO:0000313" key="2">
    <source>
        <dbReference type="EMBL" id="AGB02733.1"/>
    </source>
</evidence>
<dbReference type="Pfam" id="PF01593">
    <property type="entry name" value="Amino_oxidase"/>
    <property type="match status" value="1"/>
</dbReference>
<feature type="domain" description="Amine oxidase" evidence="1">
    <location>
        <begin position="19"/>
        <end position="375"/>
    </location>
</feature>
<dbReference type="PANTHER" id="PTHR21197">
    <property type="entry name" value="UDP-GALACTOPYRANOSE MUTASE"/>
    <property type="match status" value="1"/>
</dbReference>
<dbReference type="InterPro" id="IPR036188">
    <property type="entry name" value="FAD/NAD-bd_sf"/>
</dbReference>
<dbReference type="KEGG" id="mfo:Metfor_1706"/>
<name>L0HHE2_METFS</name>
<dbReference type="GeneID" id="14308095"/>
<dbReference type="AlphaFoldDB" id="L0HHE2"/>
<gene>
    <name evidence="2" type="ordered locus">Metfor_1706</name>
</gene>
<dbReference type="GO" id="GO:0016491">
    <property type="term" value="F:oxidoreductase activity"/>
    <property type="evidence" value="ECO:0007669"/>
    <property type="project" value="InterPro"/>
</dbReference>
<dbReference type="OrthoDB" id="11867at2157"/>
<accession>L0HHE2</accession>